<dbReference type="PANTHER" id="PTHR42685:SF22">
    <property type="entry name" value="CONDITIONED MEDIUM FACTOR RECEPTOR 1"/>
    <property type="match status" value="1"/>
</dbReference>
<evidence type="ECO:0000313" key="1">
    <source>
        <dbReference type="EMBL" id="GAH16291.1"/>
    </source>
</evidence>
<sequence length="234" mass="27404">KQEFIRNGIIKKNKWNYNLATGLECFIDRKNLEKGLFKYPMISFGFLRYGYNWLFPNKNQVIVGVGGLNRKNKGLFKRALNRFITALKINPDVVSKVSGHPIPYGNFHVTPIYKNKIILIGDAAGIADPFWGEGIYYTQKTAEYASLAILKNLKNLKNSAILYLRLLSKYIYSELRYAMKLRWLIFNPINTFFSYYPTHLMLKLMRNKLIDITQGIRSYRWGLKKFFKLGTYLQ</sequence>
<dbReference type="EMBL" id="BART01030316">
    <property type="protein sequence ID" value="GAH16291.1"/>
    <property type="molecule type" value="Genomic_DNA"/>
</dbReference>
<proteinExistence type="predicted"/>
<evidence type="ECO:0008006" key="2">
    <source>
        <dbReference type="Google" id="ProtNLM"/>
    </source>
</evidence>
<reference evidence="1" key="1">
    <citation type="journal article" date="2014" name="Front. Microbiol.">
        <title>High frequency of phylogenetically diverse reductive dehalogenase-homologous genes in deep subseafloor sedimentary metagenomes.</title>
        <authorList>
            <person name="Kawai M."/>
            <person name="Futagami T."/>
            <person name="Toyoda A."/>
            <person name="Takaki Y."/>
            <person name="Nishi S."/>
            <person name="Hori S."/>
            <person name="Arai W."/>
            <person name="Tsubouchi T."/>
            <person name="Morono Y."/>
            <person name="Uchiyama I."/>
            <person name="Ito T."/>
            <person name="Fujiyama A."/>
            <person name="Inagaki F."/>
            <person name="Takami H."/>
        </authorList>
    </citation>
    <scope>NUCLEOTIDE SEQUENCE</scope>
    <source>
        <strain evidence="1">Expedition CK06-06</strain>
    </source>
</reference>
<feature type="non-terminal residue" evidence="1">
    <location>
        <position position="1"/>
    </location>
</feature>
<dbReference type="PANTHER" id="PTHR42685">
    <property type="entry name" value="GERANYLGERANYL DIPHOSPHATE REDUCTASE"/>
    <property type="match status" value="1"/>
</dbReference>
<dbReference type="Gene3D" id="3.50.50.60">
    <property type="entry name" value="FAD/NAD(P)-binding domain"/>
    <property type="match status" value="1"/>
</dbReference>
<dbReference type="SUPFAM" id="SSF51905">
    <property type="entry name" value="FAD/NAD(P)-binding domain"/>
    <property type="match status" value="1"/>
</dbReference>
<protein>
    <recommendedName>
        <fullName evidence="2">FAD-binding domain-containing protein</fullName>
    </recommendedName>
</protein>
<name>X1D6B2_9ZZZZ</name>
<dbReference type="AlphaFoldDB" id="X1D6B2"/>
<accession>X1D6B2</accession>
<dbReference type="InterPro" id="IPR036188">
    <property type="entry name" value="FAD/NAD-bd_sf"/>
</dbReference>
<dbReference type="InterPro" id="IPR050407">
    <property type="entry name" value="Geranylgeranyl_reductase"/>
</dbReference>
<comment type="caution">
    <text evidence="1">The sequence shown here is derived from an EMBL/GenBank/DDBJ whole genome shotgun (WGS) entry which is preliminary data.</text>
</comment>
<organism evidence="1">
    <name type="scientific">marine sediment metagenome</name>
    <dbReference type="NCBI Taxonomy" id="412755"/>
    <lineage>
        <taxon>unclassified sequences</taxon>
        <taxon>metagenomes</taxon>
        <taxon>ecological metagenomes</taxon>
    </lineage>
</organism>
<gene>
    <name evidence="1" type="ORF">S01H4_52972</name>
</gene>